<feature type="region of interest" description="Disordered" evidence="1">
    <location>
        <begin position="27"/>
        <end position="59"/>
    </location>
</feature>
<dbReference type="AlphaFoldDB" id="A0A9W8JQ13"/>
<evidence type="ECO:0000313" key="3">
    <source>
        <dbReference type="Proteomes" id="UP001148786"/>
    </source>
</evidence>
<dbReference type="EMBL" id="JANKHO010002314">
    <property type="protein sequence ID" value="KAJ3493186.1"/>
    <property type="molecule type" value="Genomic_DNA"/>
</dbReference>
<proteinExistence type="predicted"/>
<evidence type="ECO:0000313" key="2">
    <source>
        <dbReference type="EMBL" id="KAJ3493186.1"/>
    </source>
</evidence>
<comment type="caution">
    <text evidence="2">The sequence shown here is derived from an EMBL/GenBank/DDBJ whole genome shotgun (WGS) entry which is preliminary data.</text>
</comment>
<sequence>MYLDHIHDVLNNVEERNKLHCSCSSVKLSDDADTSSSSATLAPASVQAQPPPPPEMFKQRTSSVPVLLSTPSALSKVKAPLGAI</sequence>
<name>A0A9W8JQ13_9AGAR</name>
<gene>
    <name evidence="2" type="ORF">NLJ89_g11077</name>
</gene>
<keyword evidence="3" id="KW-1185">Reference proteome</keyword>
<reference evidence="2" key="1">
    <citation type="submission" date="2022-07" db="EMBL/GenBank/DDBJ databases">
        <title>Genome Sequence of Agrocybe chaxingu.</title>
        <authorList>
            <person name="Buettner E."/>
        </authorList>
    </citation>
    <scope>NUCLEOTIDE SEQUENCE</scope>
    <source>
        <strain evidence="2">MP-N11</strain>
    </source>
</reference>
<organism evidence="2 3">
    <name type="scientific">Agrocybe chaxingu</name>
    <dbReference type="NCBI Taxonomy" id="84603"/>
    <lineage>
        <taxon>Eukaryota</taxon>
        <taxon>Fungi</taxon>
        <taxon>Dikarya</taxon>
        <taxon>Basidiomycota</taxon>
        <taxon>Agaricomycotina</taxon>
        <taxon>Agaricomycetes</taxon>
        <taxon>Agaricomycetidae</taxon>
        <taxon>Agaricales</taxon>
        <taxon>Agaricineae</taxon>
        <taxon>Strophariaceae</taxon>
        <taxon>Agrocybe</taxon>
    </lineage>
</organism>
<protein>
    <submittedName>
        <fullName evidence="2">Uncharacterized protein</fullName>
    </submittedName>
</protein>
<evidence type="ECO:0000256" key="1">
    <source>
        <dbReference type="SAM" id="MobiDB-lite"/>
    </source>
</evidence>
<accession>A0A9W8JQ13</accession>
<dbReference type="Proteomes" id="UP001148786">
    <property type="component" value="Unassembled WGS sequence"/>
</dbReference>
<feature type="compositionally biased region" description="Low complexity" evidence="1">
    <location>
        <begin position="34"/>
        <end position="45"/>
    </location>
</feature>